<reference evidence="1 2" key="1">
    <citation type="submission" date="2018-05" db="EMBL/GenBank/DDBJ databases">
        <title>The complete genome of Lysobacter maris HZ9B, a marine bacterium antagonistic against terrestrial plant pathogens.</title>
        <authorList>
            <person name="Zhang X.-Q."/>
        </authorList>
    </citation>
    <scope>NUCLEOTIDE SEQUENCE [LARGE SCALE GENOMIC DNA]</scope>
    <source>
        <strain evidence="1 2">HZ9B</strain>
    </source>
</reference>
<evidence type="ECO:0000313" key="1">
    <source>
        <dbReference type="EMBL" id="AWV05973.1"/>
    </source>
</evidence>
<proteinExistence type="predicted"/>
<sequence>MMSAAKTTTGLLHSRLAAQHLTSVKAANPHAAVTRLLAVQAQDYNAALWAIGLRADAGSAAEVEAAISARRIVRTWPMRGTLHFVAAEDVRWLQALLAPRAQARDNARHEREYGLDAKVLKHSRQVLERVLRDGEPVPRPALYQALEAAGIATASSRGLHILYRLAHEGLICQGPRLGRQPSFVWLDAWLPPAASSPPSREEALSELARRYLLGHGPATAQDLAWWSGLTLRDSQAALRGSGAQAFESDGTPYWRSQEETGAATGAKDEVLLLPAFDEYLLGYKDRTPVLDAEHHRKVFTINGIIQPCVIVADRVAGIWPRSQSEAFEPTLFRGLRAPETRAMQAAAQRHAGFWSNPGPL</sequence>
<dbReference type="Proteomes" id="UP000249447">
    <property type="component" value="Chromosome"/>
</dbReference>
<keyword evidence="2" id="KW-1185">Reference proteome</keyword>
<name>A0A2U9T0M1_9GAMM</name>
<dbReference type="Pfam" id="PF06224">
    <property type="entry name" value="AlkZ-like"/>
    <property type="match status" value="1"/>
</dbReference>
<dbReference type="InterPro" id="IPR009351">
    <property type="entry name" value="AlkZ-like"/>
</dbReference>
<dbReference type="PANTHER" id="PTHR38479:SF2">
    <property type="entry name" value="WINGED HELIX DNA-BINDING DOMAIN-CONTAINING PROTEIN"/>
    <property type="match status" value="1"/>
</dbReference>
<dbReference type="KEGG" id="lmb:C9I47_0247"/>
<dbReference type="EMBL" id="CP029843">
    <property type="protein sequence ID" value="AWV05973.1"/>
    <property type="molecule type" value="Genomic_DNA"/>
</dbReference>
<evidence type="ECO:0000313" key="2">
    <source>
        <dbReference type="Proteomes" id="UP000249447"/>
    </source>
</evidence>
<dbReference type="PANTHER" id="PTHR38479">
    <property type="entry name" value="LMO0824 PROTEIN"/>
    <property type="match status" value="1"/>
</dbReference>
<accession>A0A2U9T0M1</accession>
<organism evidence="1 2">
    <name type="scientific">Marilutibacter maris</name>
    <dbReference type="NCBI Taxonomy" id="1605891"/>
    <lineage>
        <taxon>Bacteria</taxon>
        <taxon>Pseudomonadati</taxon>
        <taxon>Pseudomonadota</taxon>
        <taxon>Gammaproteobacteria</taxon>
        <taxon>Lysobacterales</taxon>
        <taxon>Lysobacteraceae</taxon>
        <taxon>Marilutibacter</taxon>
    </lineage>
</organism>
<gene>
    <name evidence="1" type="ORF">C9I47_0247</name>
</gene>
<dbReference type="OrthoDB" id="9148135at2"/>
<dbReference type="AlphaFoldDB" id="A0A2U9T0M1"/>
<protein>
    <submittedName>
        <fullName evidence="1">Prevent-host-death protein</fullName>
    </submittedName>
</protein>